<feature type="transmembrane region" description="Helical" evidence="1">
    <location>
        <begin position="101"/>
        <end position="118"/>
    </location>
</feature>
<keyword evidence="1" id="KW-1133">Transmembrane helix</keyword>
<dbReference type="InterPro" id="IPR010982">
    <property type="entry name" value="Lambda_DNA-bd_dom_sf"/>
</dbReference>
<name>A0A078LXE5_9BACL</name>
<feature type="domain" description="HTH cro/C1-type" evidence="2">
    <location>
        <begin position="7"/>
        <end position="61"/>
    </location>
</feature>
<organism evidence="3">
    <name type="scientific">Metalysinibacillus saudimassiliensis</name>
    <dbReference type="NCBI Taxonomy" id="1461583"/>
    <lineage>
        <taxon>Bacteria</taxon>
        <taxon>Bacillati</taxon>
        <taxon>Bacillota</taxon>
        <taxon>Bacilli</taxon>
        <taxon>Bacillales</taxon>
        <taxon>Caryophanaceae</taxon>
        <taxon>Metalysinibacillus</taxon>
    </lineage>
</organism>
<gene>
    <name evidence="3" type="ORF">BN1050_00327</name>
</gene>
<sequence length="148" mass="17354">MTAGDELRKRRIALGKTQQEVADEVFVTRQTISKWELGKSEPDFISAELLRKALQLPTPKKEAVWMKQPKNWLGLVVFGIMFLPFRMGWVQIKKYQQYSVVRFVIVPAVIVLYALYMYSLKVEVFYVILALTIIAYMGTSYYFQQREE</sequence>
<dbReference type="CDD" id="cd00093">
    <property type="entry name" value="HTH_XRE"/>
    <property type="match status" value="1"/>
</dbReference>
<reference evidence="3" key="1">
    <citation type="submission" date="2014-07" db="EMBL/GenBank/DDBJ databases">
        <authorList>
            <person name="Urmite Genomes Urmite Genomes"/>
        </authorList>
    </citation>
    <scope>NUCLEOTIDE SEQUENCE</scope>
    <source>
        <strain evidence="3">13S34_air</strain>
    </source>
</reference>
<dbReference type="Pfam" id="PF01381">
    <property type="entry name" value="HTH_3"/>
    <property type="match status" value="1"/>
</dbReference>
<dbReference type="AlphaFoldDB" id="A0A078LXE5"/>
<feature type="transmembrane region" description="Helical" evidence="1">
    <location>
        <begin position="72"/>
        <end position="89"/>
    </location>
</feature>
<dbReference type="EMBL" id="LN483073">
    <property type="protein sequence ID" value="CDZ99853.1"/>
    <property type="molecule type" value="Genomic_DNA"/>
</dbReference>
<dbReference type="GO" id="GO:0003677">
    <property type="term" value="F:DNA binding"/>
    <property type="evidence" value="ECO:0007669"/>
    <property type="project" value="InterPro"/>
</dbReference>
<dbReference type="SMART" id="SM00530">
    <property type="entry name" value="HTH_XRE"/>
    <property type="match status" value="1"/>
</dbReference>
<dbReference type="InterPro" id="IPR001387">
    <property type="entry name" value="Cro/C1-type_HTH"/>
</dbReference>
<keyword evidence="1" id="KW-0472">Membrane</keyword>
<dbReference type="SUPFAM" id="SSF47413">
    <property type="entry name" value="lambda repressor-like DNA-binding domains"/>
    <property type="match status" value="1"/>
</dbReference>
<protein>
    <submittedName>
        <fullName evidence="3">Helix-turn-helix</fullName>
    </submittedName>
</protein>
<dbReference type="PATRIC" id="fig|1461583.4.peg.301"/>
<dbReference type="Gene3D" id="1.10.260.40">
    <property type="entry name" value="lambda repressor-like DNA-binding domains"/>
    <property type="match status" value="1"/>
</dbReference>
<feature type="transmembrane region" description="Helical" evidence="1">
    <location>
        <begin position="124"/>
        <end position="143"/>
    </location>
</feature>
<dbReference type="PROSITE" id="PS50943">
    <property type="entry name" value="HTH_CROC1"/>
    <property type="match status" value="1"/>
</dbReference>
<accession>A0A078LXE5</accession>
<evidence type="ECO:0000313" key="3">
    <source>
        <dbReference type="EMBL" id="CDZ99853.1"/>
    </source>
</evidence>
<evidence type="ECO:0000256" key="1">
    <source>
        <dbReference type="SAM" id="Phobius"/>
    </source>
</evidence>
<proteinExistence type="predicted"/>
<keyword evidence="1" id="KW-0812">Transmembrane</keyword>
<evidence type="ECO:0000259" key="2">
    <source>
        <dbReference type="PROSITE" id="PS50943"/>
    </source>
</evidence>
<dbReference type="HOGENOM" id="CLU_139671_0_0_9"/>